<proteinExistence type="predicted"/>
<feature type="compositionally biased region" description="Basic residues" evidence="5">
    <location>
        <begin position="397"/>
        <end position="418"/>
    </location>
</feature>
<dbReference type="InterPro" id="IPR001876">
    <property type="entry name" value="Znf_RanBP2"/>
</dbReference>
<name>A0A0G4I362_9ALVE</name>
<dbReference type="EMBL" id="CDMZ01004903">
    <property type="protein sequence ID" value="CEM51298.1"/>
    <property type="molecule type" value="Genomic_DNA"/>
</dbReference>
<sequence>MPATAISRAGAHQAKTLEATVQEIFEDHGLSEDVDLDDVRRIAALLCWATIPRPSPGMSFASTACSLKEGGEEAEKEDDCESHRSCLLDIDRLSSGLEPLPAAAAMAVIESEQEQEEHIEEGEGREEGLEEADSLSESLLVLLPSVALKKKTKLSDETIASLLTDLTSVPDTFTDPHPHLTSTSTRSTTKAEIALDLLGAITITPLSHPFLQIAEMPSPSSKCGCVACEALALGVDVEMDGSSVSGSCDEDEAEGDGVQNGSLKPLAQKQRDAFSRLLNRSSPHKQMIRVEKPTQQHEGEDSAAEGEGRGPWGPLFSRIGEPLRWACPLCSFQNPSTFAVCEDCAHPRPPRRIDLSLPPPPLPPPLLLSSTDTESERDGTTVPSEGEKEKEKEGRKGRSRHGHHRSSLGGCRHRHTHRQSSGGTRSKGEPLDLETRLRILKLCGCCETYKHSPSLHADPDEIDALLKRRESEGNRIRRTRTISVGGETQGCMDGNGVSVGADIGLVAPISPPLSPRTRSATMGSLDHRVIQTCGVGGRRQRQMQKEKEKQEKDRDRKSRHRDRLRIAETRHSLSASSFSASRMIERSCGVCVGH</sequence>
<keyword evidence="2 4" id="KW-0863">Zinc-finger</keyword>
<feature type="region of interest" description="Disordered" evidence="5">
    <location>
        <begin position="111"/>
        <end position="131"/>
    </location>
</feature>
<dbReference type="GO" id="GO:0008270">
    <property type="term" value="F:zinc ion binding"/>
    <property type="evidence" value="ECO:0007669"/>
    <property type="project" value="UniProtKB-KW"/>
</dbReference>
<feature type="region of interest" description="Disordered" evidence="5">
    <location>
        <begin position="352"/>
        <end position="430"/>
    </location>
</feature>
<evidence type="ECO:0000256" key="5">
    <source>
        <dbReference type="SAM" id="MobiDB-lite"/>
    </source>
</evidence>
<evidence type="ECO:0000256" key="2">
    <source>
        <dbReference type="ARBA" id="ARBA00022771"/>
    </source>
</evidence>
<dbReference type="InterPro" id="IPR036443">
    <property type="entry name" value="Znf_RanBP2_sf"/>
</dbReference>
<evidence type="ECO:0000256" key="3">
    <source>
        <dbReference type="ARBA" id="ARBA00022833"/>
    </source>
</evidence>
<feature type="compositionally biased region" description="Basic and acidic residues" evidence="5">
    <location>
        <begin position="288"/>
        <end position="300"/>
    </location>
</feature>
<dbReference type="AlphaFoldDB" id="A0A0G4I362"/>
<dbReference type="PROSITE" id="PS50199">
    <property type="entry name" value="ZF_RANBP2_2"/>
    <property type="match status" value="1"/>
</dbReference>
<feature type="compositionally biased region" description="Pro residues" evidence="5">
    <location>
        <begin position="357"/>
        <end position="366"/>
    </location>
</feature>
<feature type="compositionally biased region" description="Basic and acidic residues" evidence="5">
    <location>
        <begin position="543"/>
        <end position="556"/>
    </location>
</feature>
<feature type="compositionally biased region" description="Basic and acidic residues" evidence="5">
    <location>
        <begin position="374"/>
        <end position="396"/>
    </location>
</feature>
<dbReference type="SUPFAM" id="SSF90209">
    <property type="entry name" value="Ran binding protein zinc finger-like"/>
    <property type="match status" value="1"/>
</dbReference>
<feature type="region of interest" description="Disordered" evidence="5">
    <location>
        <begin position="533"/>
        <end position="577"/>
    </location>
</feature>
<dbReference type="VEuPathDB" id="CryptoDB:Cvel_10533"/>
<evidence type="ECO:0000313" key="7">
    <source>
        <dbReference type="EMBL" id="CEM51298.1"/>
    </source>
</evidence>
<gene>
    <name evidence="7" type="ORF">Cvel_10533</name>
</gene>
<evidence type="ECO:0000256" key="4">
    <source>
        <dbReference type="PROSITE-ProRule" id="PRU00322"/>
    </source>
</evidence>
<feature type="compositionally biased region" description="Acidic residues" evidence="5">
    <location>
        <begin position="111"/>
        <end position="120"/>
    </location>
</feature>
<keyword evidence="3" id="KW-0862">Zinc</keyword>
<evidence type="ECO:0000259" key="6">
    <source>
        <dbReference type="PROSITE" id="PS50199"/>
    </source>
</evidence>
<organism evidence="7">
    <name type="scientific">Chromera velia CCMP2878</name>
    <dbReference type="NCBI Taxonomy" id="1169474"/>
    <lineage>
        <taxon>Eukaryota</taxon>
        <taxon>Sar</taxon>
        <taxon>Alveolata</taxon>
        <taxon>Colpodellida</taxon>
        <taxon>Chromeraceae</taxon>
        <taxon>Chromera</taxon>
    </lineage>
</organism>
<evidence type="ECO:0000256" key="1">
    <source>
        <dbReference type="ARBA" id="ARBA00022723"/>
    </source>
</evidence>
<dbReference type="PROSITE" id="PS01358">
    <property type="entry name" value="ZF_RANBP2_1"/>
    <property type="match status" value="1"/>
</dbReference>
<feature type="domain" description="RanBP2-type" evidence="6">
    <location>
        <begin position="318"/>
        <end position="350"/>
    </location>
</feature>
<feature type="region of interest" description="Disordered" evidence="5">
    <location>
        <begin position="278"/>
        <end position="315"/>
    </location>
</feature>
<accession>A0A0G4I362</accession>
<reference evidence="7" key="1">
    <citation type="submission" date="2014-11" db="EMBL/GenBank/DDBJ databases">
        <authorList>
            <person name="Otto D Thomas"/>
            <person name="Naeem Raeece"/>
        </authorList>
    </citation>
    <scope>NUCLEOTIDE SEQUENCE</scope>
</reference>
<feature type="region of interest" description="Disordered" evidence="5">
    <location>
        <begin position="242"/>
        <end position="266"/>
    </location>
</feature>
<keyword evidence="1" id="KW-0479">Metal-binding</keyword>
<protein>
    <recommendedName>
        <fullName evidence="6">RanBP2-type domain-containing protein</fullName>
    </recommendedName>
</protein>